<evidence type="ECO:0000313" key="2">
    <source>
        <dbReference type="EMBL" id="XCH48563.1"/>
    </source>
</evidence>
<reference evidence="2" key="1">
    <citation type="submission" date="2024-01" db="EMBL/GenBank/DDBJ databases">
        <title>The first autotrophic representatives of the genus Thermodesulfovibrio.</title>
        <authorList>
            <person name="Maltseva A.I."/>
            <person name="Elcheninov A.G."/>
            <person name="Kublanov I.V."/>
            <person name="Lebedinsky A.V."/>
            <person name="Frolov E.N."/>
        </authorList>
    </citation>
    <scope>NUCLEOTIDE SEQUENCE</scope>
    <source>
        <strain evidence="2">3462-1</strain>
    </source>
</reference>
<feature type="domain" description="NurA" evidence="1">
    <location>
        <begin position="67"/>
        <end position="343"/>
    </location>
</feature>
<gene>
    <name evidence="2" type="ORF">V4D31_00060</name>
</gene>
<dbReference type="InterPro" id="IPR018977">
    <property type="entry name" value="NurA_domain"/>
</dbReference>
<dbReference type="EMBL" id="CP144374">
    <property type="protein sequence ID" value="XCH48563.1"/>
    <property type="molecule type" value="Genomic_DNA"/>
</dbReference>
<evidence type="ECO:0000259" key="1">
    <source>
        <dbReference type="SMART" id="SM00933"/>
    </source>
</evidence>
<dbReference type="RefSeq" id="WP_353686203.1">
    <property type="nucleotide sequence ID" value="NZ_CP144374.1"/>
</dbReference>
<dbReference type="SMART" id="SM00933">
    <property type="entry name" value="NurA"/>
    <property type="match status" value="1"/>
</dbReference>
<dbReference type="AlphaFoldDB" id="A0AAU8H4I1"/>
<protein>
    <submittedName>
        <fullName evidence="2">DNA double-strand break repair nuclease NurA</fullName>
    </submittedName>
</protein>
<sequence length="383" mass="43802">MEKPEQTPFAELPEALVEEMLSKSESVGEQLYASFKEIQENKAKIRKQLQEQNILKLDTELGYPGIPTTCGVDGSYAVERLLATDFAACAAVAIEGLTPPSEKRYWEKPHHRVFIHPEKHNPDIGTVIRGLMMEMELELAAKAPHDIVFLDGSLTTPLIYMNQAINRVIEWENEGNQTEVGKQLIERFKQFLKDYKIILESARTDKLWVGMPKYTTRRELGKNLGWSANYDDRAILTAILSPGEFTSPIPLEEPQQPWHLRIPINDKEIERLKDEVISAINRIYVMYYRPHNWTPVFRIEMASSIATNNSRIAVLLQGLKYQSGTPGIMEPYPLYIADRMVKHLGSAIPAFRQTATRRMTELHQGDIGEIFFSMHGYRTESGR</sequence>
<name>A0AAU8H4I1_9BACT</name>
<dbReference type="Pfam" id="PF09376">
    <property type="entry name" value="NurA"/>
    <property type="match status" value="1"/>
</dbReference>
<dbReference type="KEGG" id="tob:V4D31_00060"/>
<proteinExistence type="predicted"/>
<organism evidence="2">
    <name type="scientific">Thermodesulfovibrio obliviosus</name>
    <dbReference type="NCBI Taxonomy" id="3118332"/>
    <lineage>
        <taxon>Bacteria</taxon>
        <taxon>Pseudomonadati</taxon>
        <taxon>Nitrospirota</taxon>
        <taxon>Thermodesulfovibrionia</taxon>
        <taxon>Thermodesulfovibrionales</taxon>
        <taxon>Thermodesulfovibrionaceae</taxon>
        <taxon>Thermodesulfovibrio</taxon>
    </lineage>
</organism>
<accession>A0AAU8H4I1</accession>